<dbReference type="PROSITE" id="PS51459">
    <property type="entry name" value="FIDO"/>
    <property type="match status" value="1"/>
</dbReference>
<evidence type="ECO:0000256" key="4">
    <source>
        <dbReference type="ARBA" id="ARBA00022840"/>
    </source>
</evidence>
<evidence type="ECO:0000256" key="1">
    <source>
        <dbReference type="ARBA" id="ARBA00022679"/>
    </source>
</evidence>
<keyword evidence="10" id="KW-1185">Reference proteome</keyword>
<dbReference type="Pfam" id="PF02661">
    <property type="entry name" value="Fic"/>
    <property type="match status" value="1"/>
</dbReference>
<dbReference type="Proteomes" id="UP000005952">
    <property type="component" value="Chromosome"/>
</dbReference>
<dbReference type="GO" id="GO:0070733">
    <property type="term" value="F:AMPylase activity"/>
    <property type="evidence" value="ECO:0007669"/>
    <property type="project" value="UniProtKB-EC"/>
</dbReference>
<dbReference type="eggNOG" id="COG2184">
    <property type="taxonomic scope" value="Bacteria"/>
</dbReference>
<dbReference type="RefSeq" id="WP_015597122.1">
    <property type="nucleotide sequence ID" value="NC_021172.1"/>
</dbReference>
<dbReference type="OrthoDB" id="9813719at2"/>
<gene>
    <name evidence="9" type="ORF">HYPDE_27023</name>
</gene>
<dbReference type="InterPro" id="IPR036597">
    <property type="entry name" value="Fido-like_dom_sf"/>
</dbReference>
<dbReference type="GO" id="GO:0005524">
    <property type="term" value="F:ATP binding"/>
    <property type="evidence" value="ECO:0007669"/>
    <property type="project" value="UniProtKB-KW"/>
</dbReference>
<dbReference type="SUPFAM" id="SSF140931">
    <property type="entry name" value="Fic-like"/>
    <property type="match status" value="1"/>
</dbReference>
<sequence>MYEAERDPYCYPGTDVLKNKAGLTSAGALERFETAMTFARSEEPLPHGRLSASHYRAIHHHLFQDVYTWAGKYRTIRIAKGESLFCYPENIASEVARLFAWLKRHRYLQRLEARAFAKGAAHFLAELNAIHPFREGNGRTQLTFLTLLAHQAGHPLDLDKLDPDAVLQAMIASFGGNENVLADIIAELAA</sequence>
<dbReference type="InterPro" id="IPR003812">
    <property type="entry name" value="Fido"/>
</dbReference>
<evidence type="ECO:0000256" key="7">
    <source>
        <dbReference type="ARBA" id="ARBA00048696"/>
    </source>
</evidence>
<evidence type="ECO:0000256" key="5">
    <source>
        <dbReference type="ARBA" id="ARBA00034531"/>
    </source>
</evidence>
<dbReference type="GO" id="GO:0051302">
    <property type="term" value="P:regulation of cell division"/>
    <property type="evidence" value="ECO:0007669"/>
    <property type="project" value="TreeGrafter"/>
</dbReference>
<evidence type="ECO:0000313" key="9">
    <source>
        <dbReference type="EMBL" id="AGK57085.1"/>
    </source>
</evidence>
<name>N0BAE7_9HYPH</name>
<comment type="catalytic activity">
    <reaction evidence="7">
        <text>L-tyrosyl-[protein] + ATP = O-(5'-adenylyl)-L-tyrosyl-[protein] + diphosphate</text>
        <dbReference type="Rhea" id="RHEA:54288"/>
        <dbReference type="Rhea" id="RHEA-COMP:10136"/>
        <dbReference type="Rhea" id="RHEA-COMP:13846"/>
        <dbReference type="ChEBI" id="CHEBI:30616"/>
        <dbReference type="ChEBI" id="CHEBI:33019"/>
        <dbReference type="ChEBI" id="CHEBI:46858"/>
        <dbReference type="ChEBI" id="CHEBI:83624"/>
        <dbReference type="EC" id="2.7.7.108"/>
    </reaction>
</comment>
<dbReference type="AlphaFoldDB" id="N0BAE7"/>
<protein>
    <recommendedName>
        <fullName evidence="5">protein adenylyltransferase</fullName>
        <ecNumber evidence="5">2.7.7.108</ecNumber>
    </recommendedName>
</protein>
<keyword evidence="3" id="KW-0547">Nucleotide-binding</keyword>
<organism evidence="9 10">
    <name type="scientific">Hyphomicrobium denitrificans 1NES1</name>
    <dbReference type="NCBI Taxonomy" id="670307"/>
    <lineage>
        <taxon>Bacteria</taxon>
        <taxon>Pseudomonadati</taxon>
        <taxon>Pseudomonadota</taxon>
        <taxon>Alphaproteobacteria</taxon>
        <taxon>Hyphomicrobiales</taxon>
        <taxon>Hyphomicrobiaceae</taxon>
        <taxon>Hyphomicrobium</taxon>
    </lineage>
</organism>
<feature type="domain" description="Fido" evidence="8">
    <location>
        <begin position="50"/>
        <end position="190"/>
    </location>
</feature>
<dbReference type="EMBL" id="CP005587">
    <property type="protein sequence ID" value="AGK57085.1"/>
    <property type="molecule type" value="Genomic_DNA"/>
</dbReference>
<dbReference type="Gene3D" id="1.10.3290.10">
    <property type="entry name" value="Fido-like domain"/>
    <property type="match status" value="1"/>
</dbReference>
<dbReference type="STRING" id="670307.HYPDE_27023"/>
<proteinExistence type="predicted"/>
<evidence type="ECO:0000256" key="6">
    <source>
        <dbReference type="ARBA" id="ARBA00047939"/>
    </source>
</evidence>
<evidence type="ECO:0000259" key="8">
    <source>
        <dbReference type="PROSITE" id="PS51459"/>
    </source>
</evidence>
<evidence type="ECO:0000256" key="2">
    <source>
        <dbReference type="ARBA" id="ARBA00022695"/>
    </source>
</evidence>
<keyword evidence="1" id="KW-0808">Transferase</keyword>
<accession>N0BAE7</accession>
<evidence type="ECO:0000256" key="3">
    <source>
        <dbReference type="ARBA" id="ARBA00022741"/>
    </source>
</evidence>
<dbReference type="PANTHER" id="PTHR39560">
    <property type="entry name" value="PROTEIN ADENYLYLTRANSFERASE FIC-RELATED"/>
    <property type="match status" value="1"/>
</dbReference>
<dbReference type="HOGENOM" id="CLU_080158_0_2_5"/>
<reference evidence="9 10" key="1">
    <citation type="journal article" date="2013" name="Genome Announc.">
        <title>Genome sequences for three denitrifying bacterial strains isolated from a uranium- and nitrate-contaminated subsurface environment.</title>
        <authorList>
            <person name="Venkatramanan R."/>
            <person name="Prakash O."/>
            <person name="Woyke T."/>
            <person name="Chain P."/>
            <person name="Goodwin L.A."/>
            <person name="Watson D."/>
            <person name="Brooks S."/>
            <person name="Kostka J.E."/>
            <person name="Green S.J."/>
        </authorList>
    </citation>
    <scope>NUCLEOTIDE SEQUENCE [LARGE SCALE GENOMIC DNA]</scope>
    <source>
        <strain evidence="9 10">1NES1</strain>
    </source>
</reference>
<evidence type="ECO:0000313" key="10">
    <source>
        <dbReference type="Proteomes" id="UP000005952"/>
    </source>
</evidence>
<comment type="catalytic activity">
    <reaction evidence="6">
        <text>L-threonyl-[protein] + ATP = 3-O-(5'-adenylyl)-L-threonyl-[protein] + diphosphate</text>
        <dbReference type="Rhea" id="RHEA:54292"/>
        <dbReference type="Rhea" id="RHEA-COMP:11060"/>
        <dbReference type="Rhea" id="RHEA-COMP:13847"/>
        <dbReference type="ChEBI" id="CHEBI:30013"/>
        <dbReference type="ChEBI" id="CHEBI:30616"/>
        <dbReference type="ChEBI" id="CHEBI:33019"/>
        <dbReference type="ChEBI" id="CHEBI:138113"/>
        <dbReference type="EC" id="2.7.7.108"/>
    </reaction>
</comment>
<dbReference type="KEGG" id="hdt:HYPDE_27023"/>
<dbReference type="EC" id="2.7.7.108" evidence="5"/>
<dbReference type="PANTHER" id="PTHR39560:SF1">
    <property type="entry name" value="PROTEIN ADENYLYLTRANSFERASE FIC-RELATED"/>
    <property type="match status" value="1"/>
</dbReference>
<keyword evidence="2" id="KW-0548">Nucleotidyltransferase</keyword>
<keyword evidence="4" id="KW-0067">ATP-binding</keyword>